<dbReference type="InterPro" id="IPR043918">
    <property type="entry name" value="DUF5760"/>
</dbReference>
<evidence type="ECO:0000313" key="1">
    <source>
        <dbReference type="EMBL" id="QHU16949.1"/>
    </source>
</evidence>
<organism evidence="1">
    <name type="scientific">viral metagenome</name>
    <dbReference type="NCBI Taxonomy" id="1070528"/>
    <lineage>
        <taxon>unclassified sequences</taxon>
        <taxon>metagenomes</taxon>
        <taxon>organismal metagenomes</taxon>
    </lineage>
</organism>
<proteinExistence type="predicted"/>
<dbReference type="Pfam" id="PF19064">
    <property type="entry name" value="DUF5760"/>
    <property type="match status" value="1"/>
</dbReference>
<name>A0A6C0KH45_9ZZZZ</name>
<sequence>MDTIIKTPKNQFIENVQRWATIDSQLKIINEKTKKLREMKNAAENDICKYMNENNLANKKINISNGELKMVEKKEYSSLNYGYIEKCLSEIIPDKSHVDYIIQYLKEKREITVVQELKRM</sequence>
<protein>
    <submittedName>
        <fullName evidence="1">Uncharacterized protein</fullName>
    </submittedName>
</protein>
<dbReference type="EMBL" id="MN740893">
    <property type="protein sequence ID" value="QHU16949.1"/>
    <property type="molecule type" value="Genomic_DNA"/>
</dbReference>
<reference evidence="1" key="1">
    <citation type="journal article" date="2020" name="Nature">
        <title>Giant virus diversity and host interactions through global metagenomics.</title>
        <authorList>
            <person name="Schulz F."/>
            <person name="Roux S."/>
            <person name="Paez-Espino D."/>
            <person name="Jungbluth S."/>
            <person name="Walsh D.A."/>
            <person name="Denef V.J."/>
            <person name="McMahon K.D."/>
            <person name="Konstantinidis K.T."/>
            <person name="Eloe-Fadrosh E.A."/>
            <person name="Kyrpides N.C."/>
            <person name="Woyke T."/>
        </authorList>
    </citation>
    <scope>NUCLEOTIDE SEQUENCE</scope>
    <source>
        <strain evidence="1">GVMAG-S-3300012000-53</strain>
    </source>
</reference>
<dbReference type="AlphaFoldDB" id="A0A6C0KH45"/>
<accession>A0A6C0KH45</accession>